<dbReference type="PANTHER" id="PTHR36565">
    <property type="entry name" value="UPF0332 PROTEIN TM_1000"/>
    <property type="match status" value="1"/>
</dbReference>
<dbReference type="RefSeq" id="WP_095042459.1">
    <property type="nucleotide sequence ID" value="NZ_LN890655.1"/>
</dbReference>
<feature type="domain" description="HEPN" evidence="2">
    <location>
        <begin position="6"/>
        <end position="119"/>
    </location>
</feature>
<proteinExistence type="inferred from homology"/>
<dbReference type="EMBL" id="LN890655">
    <property type="protein sequence ID" value="CUS02891.2"/>
    <property type="molecule type" value="Genomic_DNA"/>
</dbReference>
<evidence type="ECO:0000313" key="3">
    <source>
        <dbReference type="EMBL" id="CUS02891.2"/>
    </source>
</evidence>
<comment type="similarity">
    <text evidence="1">Belongs to the UPF0332 family.</text>
</comment>
<reference evidence="3" key="1">
    <citation type="submission" date="2016-01" db="EMBL/GenBank/DDBJ databases">
        <authorList>
            <person name="Mcilroy J.S."/>
            <person name="Karst M S."/>
            <person name="Albertsen M."/>
        </authorList>
    </citation>
    <scope>NUCLEOTIDE SEQUENCE</scope>
    <source>
        <strain evidence="3">Cfx-K</strain>
    </source>
</reference>
<dbReference type="Proteomes" id="UP000215027">
    <property type="component" value="Chromosome I"/>
</dbReference>
<evidence type="ECO:0000313" key="4">
    <source>
        <dbReference type="Proteomes" id="UP000215027"/>
    </source>
</evidence>
<sequence>MSLSIEIHLKGAADSLDAAELLLSKDFPGIAASRAYYAMFYLAEAFLLEQGQEYSKHAGVISAFGRDIAKNEKVPRIFHRYLIDGQTARLLADYRGEPITNEEAQMQIDRGREMLEFARQYFAGKRPDNE</sequence>
<dbReference type="OrthoDB" id="5767335at2"/>
<evidence type="ECO:0000256" key="1">
    <source>
        <dbReference type="ARBA" id="ARBA00038248"/>
    </source>
</evidence>
<gene>
    <name evidence="3" type="ORF">CFX0092_A1013</name>
</gene>
<accession>A0A160SZA1</accession>
<organism evidence="3 4">
    <name type="scientific">Candidatus Promineifilum breve</name>
    <dbReference type="NCBI Taxonomy" id="1806508"/>
    <lineage>
        <taxon>Bacteria</taxon>
        <taxon>Bacillati</taxon>
        <taxon>Chloroflexota</taxon>
        <taxon>Ardenticatenia</taxon>
        <taxon>Candidatus Promineifilales</taxon>
        <taxon>Candidatus Promineifilaceae</taxon>
        <taxon>Candidatus Promineifilum</taxon>
    </lineage>
</organism>
<dbReference type="InterPro" id="IPR052226">
    <property type="entry name" value="UPF0332_toxin"/>
</dbReference>
<dbReference type="Pfam" id="PF05168">
    <property type="entry name" value="HEPN"/>
    <property type="match status" value="1"/>
</dbReference>
<dbReference type="AlphaFoldDB" id="A0A160SZA1"/>
<name>A0A160SZA1_9CHLR</name>
<protein>
    <submittedName>
        <fullName evidence="3">HEPN domain-containing protein</fullName>
    </submittedName>
</protein>
<dbReference type="KEGG" id="pbf:CFX0092_A1013"/>
<keyword evidence="4" id="KW-1185">Reference proteome</keyword>
<evidence type="ECO:0000259" key="2">
    <source>
        <dbReference type="Pfam" id="PF05168"/>
    </source>
</evidence>
<dbReference type="Gene3D" id="1.20.120.330">
    <property type="entry name" value="Nucleotidyltransferases domain 2"/>
    <property type="match status" value="1"/>
</dbReference>
<dbReference type="PANTHER" id="PTHR36565:SF1">
    <property type="entry name" value="UPF0332 PROTEIN TM_1000"/>
    <property type="match status" value="1"/>
</dbReference>
<dbReference type="InterPro" id="IPR007842">
    <property type="entry name" value="HEPN_dom"/>
</dbReference>